<dbReference type="RefSeq" id="XP_022497716.1">
    <property type="nucleotide sequence ID" value="XM_022646321.1"/>
</dbReference>
<name>A0A178CT70_9EURO</name>
<dbReference type="GeneID" id="34591448"/>
<evidence type="ECO:0000313" key="2">
    <source>
        <dbReference type="Proteomes" id="UP000185904"/>
    </source>
</evidence>
<sequence length="350" mass="39570">MDHFILPSQPSAPLAYALDPEGYLNRLNDSQQYARYDTIPLRNLPGAENSVLVQATICDQSTGYAELNHDPSFPPSLVLYHLPEPPSDPQIPEDSHPKALVRADVFYISVPRSLFTSLIVSNQHATLTPGETDEPFGMAFWEHAGFCGRGVNGDIAQLFAELEAYRIAVFSQGVSGSSRNPRLVDYGVALHSLQSSLLKRYKHESKWLTSKDMSPNRMQWWGRKKTVEREEAQVASPKAIERSIYLAHGLYLINAASEKPWLCTRRQCLRVNGRHTEVKRDCGLVRYIFHCGLEVLSLAGENEEAFSHLDVKNEIHQFRGGLGGWHPRIVELFHEVNDVWRGSMIPLMFF</sequence>
<organism evidence="1 2">
    <name type="scientific">Fonsecaea nubica</name>
    <dbReference type="NCBI Taxonomy" id="856822"/>
    <lineage>
        <taxon>Eukaryota</taxon>
        <taxon>Fungi</taxon>
        <taxon>Dikarya</taxon>
        <taxon>Ascomycota</taxon>
        <taxon>Pezizomycotina</taxon>
        <taxon>Eurotiomycetes</taxon>
        <taxon>Chaetothyriomycetidae</taxon>
        <taxon>Chaetothyriales</taxon>
        <taxon>Herpotrichiellaceae</taxon>
        <taxon>Fonsecaea</taxon>
    </lineage>
</organism>
<evidence type="ECO:0000313" key="1">
    <source>
        <dbReference type="EMBL" id="OAL32101.1"/>
    </source>
</evidence>
<dbReference type="AlphaFoldDB" id="A0A178CT70"/>
<protein>
    <submittedName>
        <fullName evidence="1">Uncharacterized protein</fullName>
    </submittedName>
</protein>
<dbReference type="EMBL" id="LVCJ01000060">
    <property type="protein sequence ID" value="OAL32101.1"/>
    <property type="molecule type" value="Genomic_DNA"/>
</dbReference>
<reference evidence="1 2" key="1">
    <citation type="submission" date="2016-03" db="EMBL/GenBank/DDBJ databases">
        <title>The draft genome sequence of Fonsecaea nubica causative agent of cutaneous subcutaneous infection in human host.</title>
        <authorList>
            <person name="Costa F."/>
            <person name="Sybren D.H."/>
            <person name="Raittz R.T."/>
            <person name="Weiss V.A."/>
            <person name="Leao A.C."/>
            <person name="Gomes R."/>
            <person name="De Souza E.M."/>
            <person name="Pedrosa F.O."/>
            <person name="Steffens M.B."/>
            <person name="Bombassaro A."/>
            <person name="Tadra-Sfeir M.Z."/>
            <person name="Moreno L.F."/>
            <person name="Najafzadeh M.J."/>
            <person name="Felipe M.S."/>
            <person name="Teixeira M."/>
            <person name="Sun J."/>
            <person name="Xi L."/>
            <person name="Castro M.A."/>
            <person name="Vicente V.A."/>
        </authorList>
    </citation>
    <scope>NUCLEOTIDE SEQUENCE [LARGE SCALE GENOMIC DNA]</scope>
    <source>
        <strain evidence="1 2">CBS 269.64</strain>
    </source>
</reference>
<accession>A0A178CT70</accession>
<keyword evidence="2" id="KW-1185">Reference proteome</keyword>
<dbReference type="OrthoDB" id="4149001at2759"/>
<gene>
    <name evidence="1" type="ORF">AYO20_08039</name>
</gene>
<dbReference type="Proteomes" id="UP000185904">
    <property type="component" value="Unassembled WGS sequence"/>
</dbReference>
<comment type="caution">
    <text evidence="1">The sequence shown here is derived from an EMBL/GenBank/DDBJ whole genome shotgun (WGS) entry which is preliminary data.</text>
</comment>
<proteinExistence type="predicted"/>